<feature type="domain" description="Dihydroneopterin aldolase/epimerase" evidence="9">
    <location>
        <begin position="5"/>
        <end position="118"/>
    </location>
</feature>
<evidence type="ECO:0000256" key="5">
    <source>
        <dbReference type="ARBA" id="ARBA00023239"/>
    </source>
</evidence>
<reference evidence="11 12" key="2">
    <citation type="submission" date="2012-08" db="EMBL/GenBank/DDBJ databases">
        <title>The Genome Sequence of Turicella otitidis ATCC 51513.</title>
        <authorList>
            <consortium name="The Broad Institute Genome Sequencing Platform"/>
            <person name="Earl A."/>
            <person name="Ward D."/>
            <person name="Feldgarden M."/>
            <person name="Gevers D."/>
            <person name="Huys G."/>
            <person name="Walker B."/>
            <person name="Young S.K."/>
            <person name="Zeng Q."/>
            <person name="Gargeya S."/>
            <person name="Fitzgerald M."/>
            <person name="Haas B."/>
            <person name="Abouelleil A."/>
            <person name="Alvarado L."/>
            <person name="Arachchi H.M."/>
            <person name="Berlin A.M."/>
            <person name="Chapman S.B."/>
            <person name="Goldberg J."/>
            <person name="Griggs A."/>
            <person name="Gujja S."/>
            <person name="Hansen M."/>
            <person name="Howarth C."/>
            <person name="Imamovic A."/>
            <person name="Larimer J."/>
            <person name="McCowen C."/>
            <person name="Montmayeur A."/>
            <person name="Murphy C."/>
            <person name="Neiman D."/>
            <person name="Pearson M."/>
            <person name="Priest M."/>
            <person name="Roberts A."/>
            <person name="Saif S."/>
            <person name="Shea T."/>
            <person name="Sisk P."/>
            <person name="Sykes S."/>
            <person name="Wortman J."/>
            <person name="Nusbaum C."/>
            <person name="Birren B."/>
        </authorList>
    </citation>
    <scope>NUCLEOTIDE SEQUENCE [LARGE SCALE GENOMIC DNA]</scope>
    <source>
        <strain evidence="11 12">ATCC 51513</strain>
    </source>
</reference>
<dbReference type="InterPro" id="IPR043133">
    <property type="entry name" value="GTP-CH-I_C/QueF"/>
</dbReference>
<evidence type="ECO:0000313" key="10">
    <source>
        <dbReference type="EMBL" id="CCI83817.1"/>
    </source>
</evidence>
<dbReference type="InterPro" id="IPR006157">
    <property type="entry name" value="FolB_dom"/>
</dbReference>
<dbReference type="PANTHER" id="PTHR42844">
    <property type="entry name" value="DIHYDRONEOPTERIN ALDOLASE 1-RELATED"/>
    <property type="match status" value="1"/>
</dbReference>
<dbReference type="UniPathway" id="UPA00077">
    <property type="reaction ID" value="UER00154"/>
</dbReference>
<dbReference type="Gene3D" id="3.30.1130.10">
    <property type="match status" value="1"/>
</dbReference>
<name>I7L9I0_9CORY</name>
<proteinExistence type="inferred from homology"/>
<dbReference type="AlphaFoldDB" id="I7L9I0"/>
<comment type="catalytic activity">
    <reaction evidence="1 8">
        <text>7,8-dihydroneopterin = 6-hydroxymethyl-7,8-dihydropterin + glycolaldehyde</text>
        <dbReference type="Rhea" id="RHEA:10540"/>
        <dbReference type="ChEBI" id="CHEBI:17001"/>
        <dbReference type="ChEBI" id="CHEBI:17071"/>
        <dbReference type="ChEBI" id="CHEBI:44841"/>
        <dbReference type="EC" id="4.1.2.25"/>
    </reaction>
</comment>
<dbReference type="CDD" id="cd00534">
    <property type="entry name" value="DHNA_DHNTPE"/>
    <property type="match status" value="1"/>
</dbReference>
<dbReference type="FunFam" id="3.30.1130.10:FF:000003">
    <property type="entry name" value="7,8-dihydroneopterin aldolase"/>
    <property type="match status" value="1"/>
</dbReference>
<evidence type="ECO:0000256" key="3">
    <source>
        <dbReference type="ARBA" id="ARBA00005708"/>
    </source>
</evidence>
<dbReference type="PANTHER" id="PTHR42844:SF1">
    <property type="entry name" value="DIHYDRONEOPTERIN ALDOLASE 1-RELATED"/>
    <property type="match status" value="1"/>
</dbReference>
<evidence type="ECO:0000259" key="9">
    <source>
        <dbReference type="SMART" id="SM00905"/>
    </source>
</evidence>
<dbReference type="GO" id="GO:0046654">
    <property type="term" value="P:tetrahydrofolate biosynthetic process"/>
    <property type="evidence" value="ECO:0007669"/>
    <property type="project" value="UniProtKB-UniRule"/>
</dbReference>
<dbReference type="RefSeq" id="WP_004601233.1">
    <property type="nucleotide sequence ID" value="NZ_HF541867.1"/>
</dbReference>
<dbReference type="SMART" id="SM00905">
    <property type="entry name" value="FolB"/>
    <property type="match status" value="1"/>
</dbReference>
<dbReference type="EMBL" id="CAJZ01000154">
    <property type="protein sequence ID" value="CCI83817.1"/>
    <property type="molecule type" value="Genomic_DNA"/>
</dbReference>
<keyword evidence="12" id="KW-1185">Reference proteome</keyword>
<dbReference type="OrthoDB" id="3212934at2"/>
<evidence type="ECO:0000313" key="13">
    <source>
        <dbReference type="Proteomes" id="UP000011016"/>
    </source>
</evidence>
<protein>
    <recommendedName>
        <fullName evidence="6 8">7,8-dihydroneopterin aldolase</fullName>
        <ecNumber evidence="8">4.1.2.25</ecNumber>
    </recommendedName>
</protein>
<accession>I7L9I0</accession>
<dbReference type="EC" id="4.1.2.25" evidence="8"/>
<dbReference type="STRING" id="29321.AAV33_08885"/>
<evidence type="ECO:0000256" key="2">
    <source>
        <dbReference type="ARBA" id="ARBA00005013"/>
    </source>
</evidence>
<dbReference type="EMBL" id="AHAE01000065">
    <property type="protein sequence ID" value="EJZ81735.1"/>
    <property type="molecule type" value="Genomic_DNA"/>
</dbReference>
<dbReference type="GO" id="GO:0005737">
    <property type="term" value="C:cytoplasm"/>
    <property type="evidence" value="ECO:0007669"/>
    <property type="project" value="TreeGrafter"/>
</dbReference>
<dbReference type="Proteomes" id="UP000006078">
    <property type="component" value="Unassembled WGS sequence"/>
</dbReference>
<evidence type="ECO:0000256" key="4">
    <source>
        <dbReference type="ARBA" id="ARBA00022909"/>
    </source>
</evidence>
<organism evidence="10 13">
    <name type="scientific">Corynebacterium otitidis ATCC 51513</name>
    <dbReference type="NCBI Taxonomy" id="883169"/>
    <lineage>
        <taxon>Bacteria</taxon>
        <taxon>Bacillati</taxon>
        <taxon>Actinomycetota</taxon>
        <taxon>Actinomycetes</taxon>
        <taxon>Mycobacteriales</taxon>
        <taxon>Corynebacteriaceae</taxon>
        <taxon>Corynebacterium</taxon>
    </lineage>
</organism>
<dbReference type="eggNOG" id="COG1539">
    <property type="taxonomic scope" value="Bacteria"/>
</dbReference>
<evidence type="ECO:0000256" key="7">
    <source>
        <dbReference type="ARBA" id="ARBA00052077"/>
    </source>
</evidence>
<dbReference type="GO" id="GO:0004150">
    <property type="term" value="F:dihydroneopterin aldolase activity"/>
    <property type="evidence" value="ECO:0007669"/>
    <property type="project" value="UniProtKB-UniRule"/>
</dbReference>
<dbReference type="GO" id="GO:0046656">
    <property type="term" value="P:folic acid biosynthetic process"/>
    <property type="evidence" value="ECO:0007669"/>
    <property type="project" value="UniProtKB-UniRule"/>
</dbReference>
<evidence type="ECO:0000256" key="6">
    <source>
        <dbReference type="ARBA" id="ARBA00032903"/>
    </source>
</evidence>
<comment type="pathway">
    <text evidence="2 8">Cofactor biosynthesis; tetrahydrofolate biosynthesis; 2-amino-4-hydroxy-6-hydroxymethyl-7,8-dihydropteridine diphosphate from 7,8-dihydroneopterin triphosphate: step 3/4.</text>
</comment>
<dbReference type="NCBIfam" id="TIGR00526">
    <property type="entry name" value="folB_dom"/>
    <property type="match status" value="1"/>
</dbReference>
<dbReference type="InterPro" id="IPR006156">
    <property type="entry name" value="Dihydroneopterin_aldolase"/>
</dbReference>
<sequence>MADRIEITGIRLRGRHGALPEERELGQEFAVDVIAWLDFAPAAAGDDLKKTVNYAELAGLAARIVEGEPRDLIETVAAEIAEEAMRAYPELFAVEVTIHKPQAPIDLVFDDVAVVARRSRKSMH</sequence>
<comment type="function">
    <text evidence="8">Catalyzes the conversion of 7,8-dihydroneopterin to 6-hydroxymethyl-7,8-dihydropterin.</text>
</comment>
<evidence type="ECO:0000256" key="8">
    <source>
        <dbReference type="RuleBase" id="RU362079"/>
    </source>
</evidence>
<dbReference type="Pfam" id="PF02152">
    <property type="entry name" value="FolB"/>
    <property type="match status" value="1"/>
</dbReference>
<comment type="catalytic activity">
    <reaction evidence="7">
        <text>7,8-dihydroneopterin + O2 = 7,8-dihydroxanthopterin + glycolaldehyde + formate + H(+)</text>
        <dbReference type="Rhea" id="RHEA:45332"/>
        <dbReference type="ChEBI" id="CHEBI:15378"/>
        <dbReference type="ChEBI" id="CHEBI:15379"/>
        <dbReference type="ChEBI" id="CHEBI:15740"/>
        <dbReference type="ChEBI" id="CHEBI:17001"/>
        <dbReference type="ChEBI" id="CHEBI:17071"/>
        <dbReference type="ChEBI" id="CHEBI:85130"/>
        <dbReference type="EC" id="1.13.11.81"/>
    </reaction>
</comment>
<reference evidence="10 13" key="1">
    <citation type="journal article" date="2012" name="J. Bacteriol.">
        <title>Draft Genome Sequence of Turicella otitidis ATCC 51513, Isolated from Middle Ear Fluid from a Child with Otitis Media.</title>
        <authorList>
            <person name="Brinkrolf K."/>
            <person name="Schneider J."/>
            <person name="Knecht M."/>
            <person name="Ruckert C."/>
            <person name="Tauch A."/>
        </authorList>
    </citation>
    <scope>NUCLEOTIDE SEQUENCE [LARGE SCALE GENOMIC DNA]</scope>
    <source>
        <strain evidence="10 13">ATCC 51513</strain>
    </source>
</reference>
<dbReference type="NCBIfam" id="TIGR00525">
    <property type="entry name" value="folB"/>
    <property type="match status" value="1"/>
</dbReference>
<evidence type="ECO:0000313" key="12">
    <source>
        <dbReference type="Proteomes" id="UP000006078"/>
    </source>
</evidence>
<dbReference type="Proteomes" id="UP000011016">
    <property type="component" value="Unassembled WGS sequence"/>
</dbReference>
<evidence type="ECO:0000313" key="11">
    <source>
        <dbReference type="EMBL" id="EJZ81735.1"/>
    </source>
</evidence>
<comment type="similarity">
    <text evidence="3 8">Belongs to the DHNA family.</text>
</comment>
<dbReference type="HOGENOM" id="CLU_112632_1_1_11"/>
<evidence type="ECO:0000256" key="1">
    <source>
        <dbReference type="ARBA" id="ARBA00001353"/>
    </source>
</evidence>
<gene>
    <name evidence="10" type="primary">folX</name>
    <name evidence="10" type="ORF">BN46_1091</name>
    <name evidence="11" type="ORF">HMPREF9719_01343</name>
</gene>
<dbReference type="PATRIC" id="fig|883169.3.peg.1293"/>
<keyword evidence="4 8" id="KW-0289">Folate biosynthesis</keyword>
<dbReference type="SUPFAM" id="SSF55620">
    <property type="entry name" value="Tetrahydrobiopterin biosynthesis enzymes-like"/>
    <property type="match status" value="1"/>
</dbReference>
<comment type="caution">
    <text evidence="10">The sequence shown here is derived from an EMBL/GenBank/DDBJ whole genome shotgun (WGS) entry which is preliminary data.</text>
</comment>
<keyword evidence="5 8" id="KW-0456">Lyase</keyword>